<dbReference type="AlphaFoldDB" id="A0A2H0VFX8"/>
<comment type="similarity">
    <text evidence="1">Belongs to the NAD-dependent glycerol-3-phosphate dehydrogenase family.</text>
</comment>
<keyword evidence="2" id="KW-0444">Lipid biosynthesis</keyword>
<dbReference type="PANTHER" id="PTHR11728:SF1">
    <property type="entry name" value="GLYCEROL-3-PHOSPHATE DEHYDROGENASE [NAD(+)] 2, CHLOROPLASTIC"/>
    <property type="match status" value="1"/>
</dbReference>
<evidence type="ECO:0000259" key="9">
    <source>
        <dbReference type="Pfam" id="PF01210"/>
    </source>
</evidence>
<dbReference type="GO" id="GO:0005829">
    <property type="term" value="C:cytosol"/>
    <property type="evidence" value="ECO:0007669"/>
    <property type="project" value="TreeGrafter"/>
</dbReference>
<evidence type="ECO:0000259" key="10">
    <source>
        <dbReference type="Pfam" id="PF07479"/>
    </source>
</evidence>
<dbReference type="EMBL" id="PFAH01000006">
    <property type="protein sequence ID" value="PIR98024.1"/>
    <property type="molecule type" value="Genomic_DNA"/>
</dbReference>
<dbReference type="PROSITE" id="PS00957">
    <property type="entry name" value="NAD_G3PDH"/>
    <property type="match status" value="1"/>
</dbReference>
<comment type="caution">
    <text evidence="11">The sequence shown here is derived from an EMBL/GenBank/DDBJ whole genome shotgun (WGS) entry which is preliminary data.</text>
</comment>
<evidence type="ECO:0000256" key="3">
    <source>
        <dbReference type="ARBA" id="ARBA00023002"/>
    </source>
</evidence>
<name>A0A2H0VFX8_9BACT</name>
<dbReference type="Gene3D" id="3.40.50.720">
    <property type="entry name" value="NAD(P)-binding Rossmann-like Domain"/>
    <property type="match status" value="1"/>
</dbReference>
<feature type="active site" description="Proton acceptor" evidence="7">
    <location>
        <position position="167"/>
    </location>
</feature>
<dbReference type="Pfam" id="PF01210">
    <property type="entry name" value="NAD_Gly3P_dh_N"/>
    <property type="match status" value="1"/>
</dbReference>
<dbReference type="InterPro" id="IPR008927">
    <property type="entry name" value="6-PGluconate_DH-like_C_sf"/>
</dbReference>
<organism evidence="11 12">
    <name type="scientific">Candidatus Colwellbacteria bacterium CG10_big_fil_rev_8_21_14_0_10_42_22</name>
    <dbReference type="NCBI Taxonomy" id="1974540"/>
    <lineage>
        <taxon>Bacteria</taxon>
        <taxon>Candidatus Colwelliibacteriota</taxon>
    </lineage>
</organism>
<feature type="binding site" evidence="8">
    <location>
        <begin position="9"/>
        <end position="14"/>
    </location>
    <ligand>
        <name>NAD(+)</name>
        <dbReference type="ChEBI" id="CHEBI:57540"/>
    </ligand>
</feature>
<keyword evidence="4" id="KW-0443">Lipid metabolism</keyword>
<evidence type="ECO:0000256" key="5">
    <source>
        <dbReference type="ARBA" id="ARBA00023209"/>
    </source>
</evidence>
<dbReference type="GO" id="GO:0016616">
    <property type="term" value="F:oxidoreductase activity, acting on the CH-OH group of donors, NAD or NADP as acceptor"/>
    <property type="evidence" value="ECO:0007669"/>
    <property type="project" value="InterPro"/>
</dbReference>
<dbReference type="Pfam" id="PF07479">
    <property type="entry name" value="NAD_Gly3P_dh_C"/>
    <property type="match status" value="1"/>
</dbReference>
<evidence type="ECO:0000256" key="4">
    <source>
        <dbReference type="ARBA" id="ARBA00023098"/>
    </source>
</evidence>
<dbReference type="PANTHER" id="PTHR11728">
    <property type="entry name" value="GLYCEROL-3-PHOSPHATE DEHYDROGENASE"/>
    <property type="match status" value="1"/>
</dbReference>
<dbReference type="InterPro" id="IPR006168">
    <property type="entry name" value="G3P_DH_NAD-dep"/>
</dbReference>
<evidence type="ECO:0000256" key="1">
    <source>
        <dbReference type="ARBA" id="ARBA00011009"/>
    </source>
</evidence>
<accession>A0A2H0VFX8</accession>
<evidence type="ECO:0000256" key="6">
    <source>
        <dbReference type="ARBA" id="ARBA00023264"/>
    </source>
</evidence>
<dbReference type="Gene3D" id="1.10.1040.10">
    <property type="entry name" value="N-(1-d-carboxylethyl)-l-norvaline Dehydrogenase, domain 2"/>
    <property type="match status" value="1"/>
</dbReference>
<protein>
    <recommendedName>
        <fullName evidence="13">Glycerol-3-phosphate dehydrogenase</fullName>
    </recommendedName>
</protein>
<keyword evidence="3" id="KW-0560">Oxidoreductase</keyword>
<feature type="domain" description="Glycerol-3-phosphate dehydrogenase NAD-dependent C-terminal" evidence="10">
    <location>
        <begin position="156"/>
        <end position="254"/>
    </location>
</feature>
<dbReference type="GO" id="GO:0051287">
    <property type="term" value="F:NAD binding"/>
    <property type="evidence" value="ECO:0007669"/>
    <property type="project" value="InterPro"/>
</dbReference>
<keyword evidence="6" id="KW-1208">Phospholipid metabolism</keyword>
<feature type="domain" description="Glycerol-3-phosphate dehydrogenase NAD-dependent N-terminal" evidence="9">
    <location>
        <begin position="38"/>
        <end position="136"/>
    </location>
</feature>
<dbReference type="GO" id="GO:0008654">
    <property type="term" value="P:phospholipid biosynthetic process"/>
    <property type="evidence" value="ECO:0007669"/>
    <property type="project" value="UniProtKB-KW"/>
</dbReference>
<keyword evidence="8" id="KW-0520">NAD</keyword>
<reference evidence="12" key="1">
    <citation type="submission" date="2017-09" db="EMBL/GenBank/DDBJ databases">
        <title>Depth-based differentiation of microbial function through sediment-hosted aquifers and enrichment of novel symbionts in the deep terrestrial subsurface.</title>
        <authorList>
            <person name="Probst A.J."/>
            <person name="Ladd B."/>
            <person name="Jarett J.K."/>
            <person name="Geller-Mcgrath D.E."/>
            <person name="Sieber C.M.K."/>
            <person name="Emerson J.B."/>
            <person name="Anantharaman K."/>
            <person name="Thomas B.C."/>
            <person name="Malmstrom R."/>
            <person name="Stieglmeier M."/>
            <person name="Klingl A."/>
            <person name="Woyke T."/>
            <person name="Ryan C.M."/>
            <person name="Banfield J.F."/>
        </authorList>
    </citation>
    <scope>NUCLEOTIDE SEQUENCE [LARGE SCALE GENOMIC DNA]</scope>
</reference>
<evidence type="ECO:0000256" key="7">
    <source>
        <dbReference type="PIRSR" id="PIRSR000114-1"/>
    </source>
</evidence>
<dbReference type="InterPro" id="IPR036291">
    <property type="entry name" value="NAD(P)-bd_dom_sf"/>
</dbReference>
<dbReference type="SUPFAM" id="SSF48179">
    <property type="entry name" value="6-phosphogluconate dehydrogenase C-terminal domain-like"/>
    <property type="match status" value="1"/>
</dbReference>
<proteinExistence type="inferred from homology"/>
<evidence type="ECO:0000313" key="11">
    <source>
        <dbReference type="EMBL" id="PIR98024.1"/>
    </source>
</evidence>
<dbReference type="InterPro" id="IPR011128">
    <property type="entry name" value="G3P_DH_NAD-dep_N"/>
</dbReference>
<dbReference type="SUPFAM" id="SSF51735">
    <property type="entry name" value="NAD(P)-binding Rossmann-fold domains"/>
    <property type="match status" value="1"/>
</dbReference>
<dbReference type="InterPro" id="IPR013328">
    <property type="entry name" value="6PGD_dom2"/>
</dbReference>
<sequence>MSHKILIIGAGEIGKALANVLKQNKRVEVEFWDKNPRLSSGKNLEELIAKSNHIFLCIPSPAIERVVNEIKPYLLKGVLVTSLTKGIEKKGSLFSSEVMIKRLGKRRIAILAGPMLAEEIKIGLPTKVTVGSTGKNFQKLEDIFKGTSIYLEHSFDIKGVAVAGVLKNVYALGFGIIDGLGLGSNAKGVYMNLTILEMEVIIKRLGGKPNTALMFAGAGDLEATGNSVYSTNFAVGQKIARGSRGKLVSEGIVSIEPLIKRLGAKDLPPALLAVRKTLKNPKMAKDIFTVLIKNA</sequence>
<gene>
    <name evidence="11" type="ORF">COT89_01565</name>
</gene>
<dbReference type="GO" id="GO:0046168">
    <property type="term" value="P:glycerol-3-phosphate catabolic process"/>
    <property type="evidence" value="ECO:0007669"/>
    <property type="project" value="InterPro"/>
</dbReference>
<dbReference type="PIRSF" id="PIRSF000114">
    <property type="entry name" value="Glycerol-3-P_dh"/>
    <property type="match status" value="1"/>
</dbReference>
<evidence type="ECO:0008006" key="13">
    <source>
        <dbReference type="Google" id="ProtNLM"/>
    </source>
</evidence>
<feature type="binding site" evidence="8">
    <location>
        <position position="117"/>
    </location>
    <ligand>
        <name>NAD(+)</name>
        <dbReference type="ChEBI" id="CHEBI:57540"/>
    </ligand>
</feature>
<dbReference type="Proteomes" id="UP000231466">
    <property type="component" value="Unassembled WGS sequence"/>
</dbReference>
<evidence type="ECO:0000313" key="12">
    <source>
        <dbReference type="Proteomes" id="UP000231466"/>
    </source>
</evidence>
<dbReference type="InterPro" id="IPR006109">
    <property type="entry name" value="G3P_DH_NAD-dep_C"/>
</dbReference>
<keyword evidence="5" id="KW-0594">Phospholipid biosynthesis</keyword>
<evidence type="ECO:0000256" key="2">
    <source>
        <dbReference type="ARBA" id="ARBA00022516"/>
    </source>
</evidence>
<evidence type="ECO:0000256" key="8">
    <source>
        <dbReference type="PIRSR" id="PIRSR000114-3"/>
    </source>
</evidence>
<dbReference type="GO" id="GO:0005975">
    <property type="term" value="P:carbohydrate metabolic process"/>
    <property type="evidence" value="ECO:0007669"/>
    <property type="project" value="InterPro"/>
</dbReference>